<feature type="transmembrane region" description="Helical" evidence="1">
    <location>
        <begin position="343"/>
        <end position="369"/>
    </location>
</feature>
<gene>
    <name evidence="2" type="ORF">MKK02DRAFT_44833</name>
</gene>
<name>A0AA38HC03_9TREE</name>
<dbReference type="Proteomes" id="UP001164286">
    <property type="component" value="Unassembled WGS sequence"/>
</dbReference>
<organism evidence="2 3">
    <name type="scientific">Dioszegia hungarica</name>
    <dbReference type="NCBI Taxonomy" id="4972"/>
    <lineage>
        <taxon>Eukaryota</taxon>
        <taxon>Fungi</taxon>
        <taxon>Dikarya</taxon>
        <taxon>Basidiomycota</taxon>
        <taxon>Agaricomycotina</taxon>
        <taxon>Tremellomycetes</taxon>
        <taxon>Tremellales</taxon>
        <taxon>Bulleribasidiaceae</taxon>
        <taxon>Dioszegia</taxon>
    </lineage>
</organism>
<proteinExistence type="predicted"/>
<keyword evidence="1" id="KW-1133">Transmembrane helix</keyword>
<dbReference type="RefSeq" id="XP_052945906.1">
    <property type="nucleotide sequence ID" value="XM_053093106.1"/>
</dbReference>
<dbReference type="EMBL" id="JAKWFO010000005">
    <property type="protein sequence ID" value="KAI9636129.1"/>
    <property type="molecule type" value="Genomic_DNA"/>
</dbReference>
<evidence type="ECO:0000313" key="2">
    <source>
        <dbReference type="EMBL" id="KAI9636129.1"/>
    </source>
</evidence>
<keyword evidence="1" id="KW-0472">Membrane</keyword>
<keyword evidence="3" id="KW-1185">Reference proteome</keyword>
<sequence length="412" mass="44900">MADASSKSSSVIKSGGDAMSIVKSGGEVTEGIVRMISGPDLVQTSIANLNNAAAFSMGASACAQAVETLADTHIKLTDGRDQLRAQTEHIRVRTEEVLINTAPALTGVFAGDLDHEVVSVRERSIGLLRGKVFQGDEYEICKEKGARRYVLLVAILDNHDTVTRLKNIYLPPSLVVPDHVSLQTKVFSTGRGQAIFDEVEETMQGKLERLVRSDDTYNIYFLLGSGVHLARDAVSRLTMTHLGPITSAAGEFYGDCIRGANGMPRHFLPVGLQLHIQLGKTSQLVPILNILSMSKPDGKAFLAQRFHDVLFYGTEADIKKAHGWAAFFKRHQGEPKRKGLKTLGLVVGVPVAAALYFVTVPAAVAWYTIDKGVHWAKDATYLYYHHGAYNPSEGGREVLQKAFGWKVAVQKT</sequence>
<keyword evidence="1" id="KW-0812">Transmembrane</keyword>
<dbReference type="AlphaFoldDB" id="A0AA38HC03"/>
<protein>
    <submittedName>
        <fullName evidence="2">Uncharacterized protein</fullName>
    </submittedName>
</protein>
<reference evidence="2" key="1">
    <citation type="journal article" date="2022" name="G3 (Bethesda)">
        <title>High quality genome of the basidiomycete yeast Dioszegia hungarica PDD-24b-2 isolated from cloud water.</title>
        <authorList>
            <person name="Jarrige D."/>
            <person name="Haridas S."/>
            <person name="Bleykasten-Grosshans C."/>
            <person name="Joly M."/>
            <person name="Nadalig T."/>
            <person name="Sancelme M."/>
            <person name="Vuilleumier S."/>
            <person name="Grigoriev I.V."/>
            <person name="Amato P."/>
            <person name="Bringel F."/>
        </authorList>
    </citation>
    <scope>NUCLEOTIDE SEQUENCE</scope>
    <source>
        <strain evidence="2">PDD-24b-2</strain>
    </source>
</reference>
<evidence type="ECO:0000313" key="3">
    <source>
        <dbReference type="Proteomes" id="UP001164286"/>
    </source>
</evidence>
<evidence type="ECO:0000256" key="1">
    <source>
        <dbReference type="SAM" id="Phobius"/>
    </source>
</evidence>
<comment type="caution">
    <text evidence="2">The sequence shown here is derived from an EMBL/GenBank/DDBJ whole genome shotgun (WGS) entry which is preliminary data.</text>
</comment>
<dbReference type="GeneID" id="77732311"/>
<accession>A0AA38HC03</accession>